<keyword evidence="14" id="KW-1185">Reference proteome</keyword>
<name>B8EMY5_METSB</name>
<keyword evidence="9 11" id="KW-0472">Membrane</keyword>
<dbReference type="PROSITE" id="PS52015">
    <property type="entry name" value="TONB_CTD"/>
    <property type="match status" value="1"/>
</dbReference>
<feature type="compositionally biased region" description="Pro residues" evidence="10">
    <location>
        <begin position="104"/>
        <end position="113"/>
    </location>
</feature>
<protein>
    <submittedName>
        <fullName evidence="13">TonB family protein</fullName>
    </submittedName>
</protein>
<evidence type="ECO:0000256" key="1">
    <source>
        <dbReference type="ARBA" id="ARBA00004383"/>
    </source>
</evidence>
<evidence type="ECO:0000256" key="2">
    <source>
        <dbReference type="ARBA" id="ARBA00006555"/>
    </source>
</evidence>
<feature type="region of interest" description="Disordered" evidence="10">
    <location>
        <begin position="101"/>
        <end position="177"/>
    </location>
</feature>
<dbReference type="eggNOG" id="COG0810">
    <property type="taxonomic scope" value="Bacteria"/>
</dbReference>
<dbReference type="InterPro" id="IPR051045">
    <property type="entry name" value="TonB-dependent_transducer"/>
</dbReference>
<keyword evidence="8 11" id="KW-1133">Transmembrane helix</keyword>
<evidence type="ECO:0000313" key="14">
    <source>
        <dbReference type="Proteomes" id="UP000002257"/>
    </source>
</evidence>
<dbReference type="PANTHER" id="PTHR33446:SF2">
    <property type="entry name" value="PROTEIN TONB"/>
    <property type="match status" value="1"/>
</dbReference>
<feature type="compositionally biased region" description="Polar residues" evidence="10">
    <location>
        <begin position="159"/>
        <end position="168"/>
    </location>
</feature>
<feature type="compositionally biased region" description="Basic and acidic residues" evidence="10">
    <location>
        <begin position="114"/>
        <end position="155"/>
    </location>
</feature>
<dbReference type="STRING" id="395965.Msil_0138"/>
<evidence type="ECO:0000313" key="13">
    <source>
        <dbReference type="EMBL" id="ACK49120.1"/>
    </source>
</evidence>
<evidence type="ECO:0000256" key="11">
    <source>
        <dbReference type="SAM" id="Phobius"/>
    </source>
</evidence>
<dbReference type="PANTHER" id="PTHR33446">
    <property type="entry name" value="PROTEIN TONB-RELATED"/>
    <property type="match status" value="1"/>
</dbReference>
<keyword evidence="5" id="KW-0997">Cell inner membrane</keyword>
<sequence>MLQKTFRGDDASAILTGACAAPGGQDDSLLTDESALTAGAEDHLAEPAPAAEASRRRFWLILAACLFAHALILAAILYENNVQPPIAPVEEIPVELVQEIPQPKVEPPPPPQPPKKEEKRPKQKIEDDDRVAYDAPRAENKEKIEREAPDPETKAQRQAPPSEQTAETPSPPQKAEAPPIATVIAPPEEAPAKIADDKPDAEPLDKATPSPKKKPTEAKSPVVSKAPPTKSKKQSVADQLASLAPTPDYKVGSAAKPSPVAGGAAKTTYLSILYGLIMRQMHVPADLQNGHQQADGIVAFYVDERGNLTHQAIYRASGRPDFDAAALNAVRRAAPFPAPPRGDPHSIWFHYDTR</sequence>
<dbReference type="HOGENOM" id="CLU_812959_0_0_5"/>
<evidence type="ECO:0000256" key="4">
    <source>
        <dbReference type="ARBA" id="ARBA00022475"/>
    </source>
</evidence>
<organism evidence="13 14">
    <name type="scientific">Methylocella silvestris (strain DSM 15510 / CIP 108128 / LMG 27833 / NCIMB 13906 / BL2)</name>
    <dbReference type="NCBI Taxonomy" id="395965"/>
    <lineage>
        <taxon>Bacteria</taxon>
        <taxon>Pseudomonadati</taxon>
        <taxon>Pseudomonadota</taxon>
        <taxon>Alphaproteobacteria</taxon>
        <taxon>Hyphomicrobiales</taxon>
        <taxon>Beijerinckiaceae</taxon>
        <taxon>Methylocella</taxon>
    </lineage>
</organism>
<keyword evidence="3" id="KW-0813">Transport</keyword>
<keyword evidence="7" id="KW-0653">Protein transport</keyword>
<feature type="region of interest" description="Disordered" evidence="10">
    <location>
        <begin position="193"/>
        <end position="239"/>
    </location>
</feature>
<proteinExistence type="inferred from homology"/>
<evidence type="ECO:0000256" key="7">
    <source>
        <dbReference type="ARBA" id="ARBA00022927"/>
    </source>
</evidence>
<dbReference type="GO" id="GO:0031992">
    <property type="term" value="F:energy transducer activity"/>
    <property type="evidence" value="ECO:0007669"/>
    <property type="project" value="TreeGrafter"/>
</dbReference>
<dbReference type="AlphaFoldDB" id="B8EMY5"/>
<dbReference type="GO" id="GO:0098797">
    <property type="term" value="C:plasma membrane protein complex"/>
    <property type="evidence" value="ECO:0007669"/>
    <property type="project" value="TreeGrafter"/>
</dbReference>
<dbReference type="InterPro" id="IPR006260">
    <property type="entry name" value="TonB/TolA_C"/>
</dbReference>
<feature type="transmembrane region" description="Helical" evidence="11">
    <location>
        <begin position="58"/>
        <end position="78"/>
    </location>
</feature>
<dbReference type="SUPFAM" id="SSF74653">
    <property type="entry name" value="TolA/TonB C-terminal domain"/>
    <property type="match status" value="1"/>
</dbReference>
<dbReference type="Gene3D" id="3.30.1150.10">
    <property type="match status" value="1"/>
</dbReference>
<dbReference type="RefSeq" id="WP_012589190.1">
    <property type="nucleotide sequence ID" value="NC_011666.1"/>
</dbReference>
<feature type="domain" description="TonB C-terminal" evidence="12">
    <location>
        <begin position="268"/>
        <end position="354"/>
    </location>
</feature>
<evidence type="ECO:0000256" key="6">
    <source>
        <dbReference type="ARBA" id="ARBA00022692"/>
    </source>
</evidence>
<feature type="compositionally biased region" description="Basic and acidic residues" evidence="10">
    <location>
        <begin position="193"/>
        <end position="205"/>
    </location>
</feature>
<comment type="similarity">
    <text evidence="2">Belongs to the TonB family.</text>
</comment>
<reference evidence="13 14" key="1">
    <citation type="journal article" date="2010" name="J. Bacteriol.">
        <title>Complete genome sequence of the aerobic facultative methanotroph Methylocella silvestris BL2.</title>
        <authorList>
            <person name="Chen Y."/>
            <person name="Crombie A."/>
            <person name="Rahman M.T."/>
            <person name="Dedysh S.N."/>
            <person name="Liesack W."/>
            <person name="Stott M.B."/>
            <person name="Alam M."/>
            <person name="Theisen A.R."/>
            <person name="Murrell J.C."/>
            <person name="Dunfield P.F."/>
        </authorList>
    </citation>
    <scope>NUCLEOTIDE SEQUENCE [LARGE SCALE GENOMIC DNA]</scope>
    <source>
        <strain evidence="14">DSM 15510 / CIP 108128 / LMG 27833 / NCIMB 13906 / BL2</strain>
    </source>
</reference>
<comment type="subcellular location">
    <subcellularLocation>
        <location evidence="1">Cell inner membrane</location>
        <topology evidence="1">Single-pass membrane protein</topology>
        <orientation evidence="1">Periplasmic side</orientation>
    </subcellularLocation>
</comment>
<dbReference type="KEGG" id="msl:Msil_0138"/>
<dbReference type="GO" id="GO:0015031">
    <property type="term" value="P:protein transport"/>
    <property type="evidence" value="ECO:0007669"/>
    <property type="project" value="UniProtKB-KW"/>
</dbReference>
<evidence type="ECO:0000256" key="8">
    <source>
        <dbReference type="ARBA" id="ARBA00022989"/>
    </source>
</evidence>
<dbReference type="GO" id="GO:0055085">
    <property type="term" value="P:transmembrane transport"/>
    <property type="evidence" value="ECO:0007669"/>
    <property type="project" value="InterPro"/>
</dbReference>
<dbReference type="OrthoDB" id="8448839at2"/>
<dbReference type="Proteomes" id="UP000002257">
    <property type="component" value="Chromosome"/>
</dbReference>
<keyword evidence="6 11" id="KW-0812">Transmembrane</keyword>
<dbReference type="NCBIfam" id="TIGR01352">
    <property type="entry name" value="tonB_Cterm"/>
    <property type="match status" value="1"/>
</dbReference>
<accession>B8EMY5</accession>
<evidence type="ECO:0000256" key="9">
    <source>
        <dbReference type="ARBA" id="ARBA00023136"/>
    </source>
</evidence>
<evidence type="ECO:0000256" key="5">
    <source>
        <dbReference type="ARBA" id="ARBA00022519"/>
    </source>
</evidence>
<evidence type="ECO:0000259" key="12">
    <source>
        <dbReference type="PROSITE" id="PS52015"/>
    </source>
</evidence>
<evidence type="ECO:0000256" key="10">
    <source>
        <dbReference type="SAM" id="MobiDB-lite"/>
    </source>
</evidence>
<dbReference type="EMBL" id="CP001280">
    <property type="protein sequence ID" value="ACK49120.1"/>
    <property type="molecule type" value="Genomic_DNA"/>
</dbReference>
<gene>
    <name evidence="13" type="ordered locus">Msil_0138</name>
</gene>
<dbReference type="Pfam" id="PF03544">
    <property type="entry name" value="TonB_C"/>
    <property type="match status" value="1"/>
</dbReference>
<evidence type="ECO:0000256" key="3">
    <source>
        <dbReference type="ARBA" id="ARBA00022448"/>
    </source>
</evidence>
<dbReference type="InterPro" id="IPR037682">
    <property type="entry name" value="TonB_C"/>
</dbReference>
<keyword evidence="4" id="KW-1003">Cell membrane</keyword>